<evidence type="ECO:0000256" key="1">
    <source>
        <dbReference type="SAM" id="Coils"/>
    </source>
</evidence>
<sequence length="149" mass="17244">MESEPDKRLWLEDREKALKKLNGVKVGDKHLAIRPANKVNYDEIERPKPKIEIPALTAGSSSSTSNTGDRPRSMLTDKERAIQALEAKLKQLEDSNYDFEINKTGSNEMPLIKQFQFNKDKPLQTHTRTKYSHNRHKNRNRPYGKSGRR</sequence>
<dbReference type="AlphaFoldDB" id="A0A336LTQ9"/>
<dbReference type="EMBL" id="UFQT01000187">
    <property type="protein sequence ID" value="SSX21340.1"/>
    <property type="molecule type" value="Genomic_DNA"/>
</dbReference>
<feature type="coiled-coil region" evidence="1">
    <location>
        <begin position="75"/>
        <end position="102"/>
    </location>
</feature>
<keyword evidence="1" id="KW-0175">Coiled coil</keyword>
<feature type="region of interest" description="Disordered" evidence="2">
    <location>
        <begin position="108"/>
        <end position="149"/>
    </location>
</feature>
<gene>
    <name evidence="3" type="primary">CSON004455</name>
</gene>
<evidence type="ECO:0000313" key="3">
    <source>
        <dbReference type="EMBL" id="SSX21340.1"/>
    </source>
</evidence>
<organism evidence="3">
    <name type="scientific">Culicoides sonorensis</name>
    <name type="common">Biting midge</name>
    <dbReference type="NCBI Taxonomy" id="179676"/>
    <lineage>
        <taxon>Eukaryota</taxon>
        <taxon>Metazoa</taxon>
        <taxon>Ecdysozoa</taxon>
        <taxon>Arthropoda</taxon>
        <taxon>Hexapoda</taxon>
        <taxon>Insecta</taxon>
        <taxon>Pterygota</taxon>
        <taxon>Neoptera</taxon>
        <taxon>Endopterygota</taxon>
        <taxon>Diptera</taxon>
        <taxon>Nematocera</taxon>
        <taxon>Chironomoidea</taxon>
        <taxon>Ceratopogonidae</taxon>
        <taxon>Ceratopogoninae</taxon>
        <taxon>Culicoides</taxon>
        <taxon>Monoculicoides</taxon>
    </lineage>
</organism>
<name>A0A336LTQ9_CULSO</name>
<proteinExistence type="predicted"/>
<evidence type="ECO:0000256" key="2">
    <source>
        <dbReference type="SAM" id="MobiDB-lite"/>
    </source>
</evidence>
<feature type="compositionally biased region" description="Basic residues" evidence="2">
    <location>
        <begin position="127"/>
        <end position="149"/>
    </location>
</feature>
<accession>A0A336LTQ9</accession>
<reference evidence="3" key="1">
    <citation type="submission" date="2018-07" db="EMBL/GenBank/DDBJ databases">
        <authorList>
            <person name="Quirk P.G."/>
            <person name="Krulwich T.A."/>
        </authorList>
    </citation>
    <scope>NUCLEOTIDE SEQUENCE</scope>
</reference>
<protein>
    <submittedName>
        <fullName evidence="3">CSON004455 protein</fullName>
    </submittedName>
</protein>
<feature type="region of interest" description="Disordered" evidence="2">
    <location>
        <begin position="50"/>
        <end position="74"/>
    </location>
</feature>
<dbReference type="VEuPathDB" id="VectorBase:CSON004455"/>
<dbReference type="OMA" id="QPPNKTI"/>